<dbReference type="GO" id="GO:0006508">
    <property type="term" value="P:proteolysis"/>
    <property type="evidence" value="ECO:0007669"/>
    <property type="project" value="UniProtKB-KW"/>
</dbReference>
<dbReference type="PROSITE" id="PS00135">
    <property type="entry name" value="TRYPSIN_SER"/>
    <property type="match status" value="1"/>
</dbReference>
<organism evidence="13 14">
    <name type="scientific">Actinacidiphila oryziradicis</name>
    <dbReference type="NCBI Taxonomy" id="2571141"/>
    <lineage>
        <taxon>Bacteria</taxon>
        <taxon>Bacillati</taxon>
        <taxon>Actinomycetota</taxon>
        <taxon>Actinomycetes</taxon>
        <taxon>Kitasatosporales</taxon>
        <taxon>Streptomycetaceae</taxon>
        <taxon>Actinacidiphila</taxon>
    </lineage>
</organism>
<dbReference type="EMBL" id="SUMC01000025">
    <property type="protein sequence ID" value="TKA09019.1"/>
    <property type="molecule type" value="Genomic_DNA"/>
</dbReference>
<dbReference type="InterPro" id="IPR043504">
    <property type="entry name" value="Peptidase_S1_PA_chymotrypsin"/>
</dbReference>
<evidence type="ECO:0000259" key="11">
    <source>
        <dbReference type="Pfam" id="PF00089"/>
    </source>
</evidence>
<keyword evidence="6" id="KW-0865">Zymogen</keyword>
<reference evidence="13 14" key="1">
    <citation type="submission" date="2019-04" db="EMBL/GenBank/DDBJ databases">
        <title>Streptomyces oryziradicis sp. nov., a novel actinomycete isolated from rhizosphere soil of rice (Oryza sativa L.).</title>
        <authorList>
            <person name="Li C."/>
        </authorList>
    </citation>
    <scope>NUCLEOTIDE SEQUENCE [LARGE SCALE GENOMIC DNA]</scope>
    <source>
        <strain evidence="13 14">NEAU-C40</strain>
    </source>
</reference>
<dbReference type="OrthoDB" id="8781117at2"/>
<dbReference type="InterPro" id="IPR018114">
    <property type="entry name" value="TRYPSIN_HIS"/>
</dbReference>
<dbReference type="PROSITE" id="PS00134">
    <property type="entry name" value="TRYPSIN_HIS"/>
    <property type="match status" value="1"/>
</dbReference>
<evidence type="ECO:0000256" key="4">
    <source>
        <dbReference type="ARBA" id="ARBA00022801"/>
    </source>
</evidence>
<feature type="active site" description="Charge relay system" evidence="8">
    <location>
        <position position="228"/>
    </location>
</feature>
<dbReference type="InterPro" id="IPR033116">
    <property type="entry name" value="TRYPSIN_SER"/>
</dbReference>
<evidence type="ECO:0000256" key="1">
    <source>
        <dbReference type="ARBA" id="ARBA00007664"/>
    </source>
</evidence>
<accession>A0A4V5MZP6</accession>
<keyword evidence="5" id="KW-0720">Serine protease</keyword>
<proteinExistence type="inferred from homology"/>
<keyword evidence="10" id="KW-0472">Membrane</keyword>
<gene>
    <name evidence="13" type="ORF">FCI23_24700</name>
</gene>
<sequence>MVTRPKGTLVRLCPVLDTPLSTFEEDHVRTERTNPRSGTARRVRPFAVAFCLLTAVVLSVPPAGAAASAEATPERAAAVAGRLGAGVTAGAYYDARAGATIVDVTTAYAAEAVRRAGAVPRLVRHSSAQLAGAGAAVLAADVAGTAWGVDPRTNRLVLSADGTVSKAELAKLKAATASYGSAVSIARTSGTFKKLIAGGDAIYGGSYRCSLGFNVVSGSTYYFLTAGHCGKAASTWYSDLGHLTALGTNAGYSFPGNDYALVRYTNGSVPKPGAVGSQDITSAGDAYIGESVSRSGSSSGTRTGTVTGLGYTVNYGDGNIVRQLIRANVCADSGDSGGPLYSGPIALGITSGGSGDCASGGTTFFQPVTEALSAYGVSVY</sequence>
<evidence type="ECO:0000256" key="6">
    <source>
        <dbReference type="ARBA" id="ARBA00023145"/>
    </source>
</evidence>
<dbReference type="GO" id="GO:0005576">
    <property type="term" value="C:extracellular region"/>
    <property type="evidence" value="ECO:0007669"/>
    <property type="project" value="InterPro"/>
</dbReference>
<dbReference type="Pfam" id="PF00089">
    <property type="entry name" value="Trypsin"/>
    <property type="match status" value="1"/>
</dbReference>
<dbReference type="Proteomes" id="UP000305778">
    <property type="component" value="Unassembled WGS sequence"/>
</dbReference>
<comment type="caution">
    <text evidence="13">The sequence shown here is derived from an EMBL/GenBank/DDBJ whole genome shotgun (WGS) entry which is preliminary data.</text>
</comment>
<feature type="disulfide bond" evidence="9">
    <location>
        <begin position="209"/>
        <end position="229"/>
    </location>
</feature>
<dbReference type="PRINTS" id="PR00861">
    <property type="entry name" value="ALYTICPTASE"/>
</dbReference>
<feature type="transmembrane region" description="Helical" evidence="10">
    <location>
        <begin position="46"/>
        <end position="65"/>
    </location>
</feature>
<evidence type="ECO:0000256" key="9">
    <source>
        <dbReference type="PIRSR" id="PIRSR001134-2"/>
    </source>
</evidence>
<keyword evidence="10" id="KW-1133">Transmembrane helix</keyword>
<evidence type="ECO:0000256" key="10">
    <source>
        <dbReference type="SAM" id="Phobius"/>
    </source>
</evidence>
<keyword evidence="4" id="KW-0378">Hydrolase</keyword>
<protein>
    <submittedName>
        <fullName evidence="13">S1 family peptidase</fullName>
    </submittedName>
</protein>
<keyword evidence="7 9" id="KW-1015">Disulfide bond</keyword>
<dbReference type="CDD" id="cd21112">
    <property type="entry name" value="alphaLP-like"/>
    <property type="match status" value="1"/>
</dbReference>
<feature type="active site" description="Charge relay system" evidence="8">
    <location>
        <position position="336"/>
    </location>
</feature>
<dbReference type="Pfam" id="PF02983">
    <property type="entry name" value="Pro_Al_protease"/>
    <property type="match status" value="1"/>
</dbReference>
<evidence type="ECO:0000313" key="14">
    <source>
        <dbReference type="Proteomes" id="UP000305778"/>
    </source>
</evidence>
<dbReference type="InterPro" id="IPR004236">
    <property type="entry name" value="Pept_S1_alpha_lytic"/>
</dbReference>
<keyword evidence="10" id="KW-0812">Transmembrane</keyword>
<dbReference type="AlphaFoldDB" id="A0A4V5MZP6"/>
<feature type="domain" description="Peptidase S1A alpha-lytic prodomain" evidence="12">
    <location>
        <begin position="125"/>
        <end position="177"/>
    </location>
</feature>
<evidence type="ECO:0000259" key="12">
    <source>
        <dbReference type="Pfam" id="PF02983"/>
    </source>
</evidence>
<keyword evidence="14" id="KW-1185">Reference proteome</keyword>
<dbReference type="SUPFAM" id="SSF50494">
    <property type="entry name" value="Trypsin-like serine proteases"/>
    <property type="match status" value="1"/>
</dbReference>
<evidence type="ECO:0000256" key="3">
    <source>
        <dbReference type="ARBA" id="ARBA00022729"/>
    </source>
</evidence>
<evidence type="ECO:0000313" key="13">
    <source>
        <dbReference type="EMBL" id="TKA09019.1"/>
    </source>
</evidence>
<feature type="domain" description="Peptidase S1" evidence="11">
    <location>
        <begin position="197"/>
        <end position="372"/>
    </location>
</feature>
<evidence type="ECO:0000256" key="8">
    <source>
        <dbReference type="PIRSR" id="PIRSR001134-1"/>
    </source>
</evidence>
<dbReference type="GO" id="GO:0004252">
    <property type="term" value="F:serine-type endopeptidase activity"/>
    <property type="evidence" value="ECO:0007669"/>
    <property type="project" value="InterPro"/>
</dbReference>
<dbReference type="InterPro" id="IPR001316">
    <property type="entry name" value="Pept_S1A_streptogrisin"/>
</dbReference>
<feature type="active site" description="Charge relay system" evidence="8">
    <location>
        <position position="258"/>
    </location>
</feature>
<feature type="disulfide bond" evidence="9">
    <location>
        <begin position="330"/>
        <end position="357"/>
    </location>
</feature>
<comment type="similarity">
    <text evidence="1">Belongs to the peptidase S1 family.</text>
</comment>
<keyword evidence="3" id="KW-0732">Signal</keyword>
<dbReference type="InterPro" id="IPR001254">
    <property type="entry name" value="Trypsin_dom"/>
</dbReference>
<evidence type="ECO:0000256" key="5">
    <source>
        <dbReference type="ARBA" id="ARBA00022825"/>
    </source>
</evidence>
<evidence type="ECO:0000256" key="7">
    <source>
        <dbReference type="ARBA" id="ARBA00023157"/>
    </source>
</evidence>
<name>A0A4V5MZP6_9ACTN</name>
<evidence type="ECO:0000256" key="2">
    <source>
        <dbReference type="ARBA" id="ARBA00022670"/>
    </source>
</evidence>
<dbReference type="Gene3D" id="2.40.10.10">
    <property type="entry name" value="Trypsin-like serine proteases"/>
    <property type="match status" value="2"/>
</dbReference>
<dbReference type="PIRSF" id="PIRSF001134">
    <property type="entry name" value="Streptogrisin"/>
    <property type="match status" value="1"/>
</dbReference>
<dbReference type="InterPro" id="IPR009003">
    <property type="entry name" value="Peptidase_S1_PA"/>
</dbReference>
<keyword evidence="2" id="KW-0645">Protease</keyword>